<name>G0HW28_HALHT</name>
<reference evidence="1 2" key="1">
    <citation type="journal article" date="2011" name="J. Bacteriol.">
        <title>Complete genome sequence of Haloarcula hispanica, a model haloarchaeon for studying genetics, metabolism, and virus-host interaction.</title>
        <authorList>
            <person name="Liu H."/>
            <person name="Wu Z."/>
            <person name="Li M."/>
            <person name="Zhang F."/>
            <person name="Zheng H."/>
            <person name="Han J."/>
            <person name="Liu J."/>
            <person name="Zhou J."/>
            <person name="Wang S."/>
            <person name="Xiang H."/>
        </authorList>
    </citation>
    <scope>NUCLEOTIDE SEQUENCE [LARGE SCALE GENOMIC DNA]</scope>
    <source>
        <strain evidence="2">ATCC 33960 / DSM 4426 / JCM 8911 / NBRC 102182 / NCIMB 2187 / VKM B-1755</strain>
    </source>
</reference>
<evidence type="ECO:0000313" key="2">
    <source>
        <dbReference type="Proteomes" id="UP000005629"/>
    </source>
</evidence>
<dbReference type="AlphaFoldDB" id="G0HW28"/>
<organism evidence="1 2">
    <name type="scientific">Haloarcula hispanica (strain ATCC 33960 / DSM 4426 / JCM 8911 / NBRC 102182 / NCIMB 2187 / VKM B-1755)</name>
    <dbReference type="NCBI Taxonomy" id="634497"/>
    <lineage>
        <taxon>Archaea</taxon>
        <taxon>Methanobacteriati</taxon>
        <taxon>Methanobacteriota</taxon>
        <taxon>Stenosarchaea group</taxon>
        <taxon>Halobacteria</taxon>
        <taxon>Halobacteriales</taxon>
        <taxon>Haloarculaceae</taxon>
        <taxon>Haloarcula</taxon>
    </lineage>
</organism>
<dbReference type="RefSeq" id="WP_014040866.1">
    <property type="nucleotide sequence ID" value="NC_015948.1"/>
</dbReference>
<dbReference type="HOGENOM" id="CLU_2893116_0_0_2"/>
<protein>
    <submittedName>
        <fullName evidence="1">Uncharacterized protein</fullName>
    </submittedName>
</protein>
<dbReference type="OrthoDB" id="350042at2157"/>
<dbReference type="eggNOG" id="arCOG10631">
    <property type="taxonomic scope" value="Archaea"/>
</dbReference>
<dbReference type="Proteomes" id="UP000005629">
    <property type="component" value="Chromosome I"/>
</dbReference>
<dbReference type="EMBL" id="CP002921">
    <property type="protein sequence ID" value="AEM57721.1"/>
    <property type="molecule type" value="Genomic_DNA"/>
</dbReference>
<evidence type="ECO:0000313" key="1">
    <source>
        <dbReference type="EMBL" id="AEM57721.1"/>
    </source>
</evidence>
<gene>
    <name evidence="1" type="ordered locus">HAH_2130</name>
</gene>
<accession>G0HW28</accession>
<proteinExistence type="predicted"/>
<dbReference type="KEGG" id="hhi:HAH_2130"/>
<sequence length="67" mass="7757">MTKYDAIDPTELDQHTLREVKRLVESYSVVSSDETYHELDSYRQGKTDAYTNIAAVLSDWIDELDES</sequence>
<dbReference type="GeneID" id="23804473"/>